<dbReference type="InterPro" id="IPR032710">
    <property type="entry name" value="NTF2-like_dom_sf"/>
</dbReference>
<evidence type="ECO:0000313" key="2">
    <source>
        <dbReference type="Proteomes" id="UP000054771"/>
    </source>
</evidence>
<dbReference type="AlphaFoldDB" id="A0A0U5G484"/>
<sequence length="179" mass="19630">MASPSPAANALIAKLDAFYNALLAFQTNTSDENLQRLGAFFAPNCTAEPRSMRHWKHRAIGRDAAMQAYREMLGEQVLKERRVVSQVAVADADAAAGGPRVYCEMANRYDVQGLELDPMLETVVVRFSNALGGEIVEWKTYNCQSPVAALTQQATGKGLYANLELVMDEHMPEKCDGSC</sequence>
<dbReference type="SUPFAM" id="SSF54427">
    <property type="entry name" value="NTF2-like"/>
    <property type="match status" value="1"/>
</dbReference>
<dbReference type="EMBL" id="CDMC01000008">
    <property type="protein sequence ID" value="CEL06866.1"/>
    <property type="molecule type" value="Genomic_DNA"/>
</dbReference>
<dbReference type="Proteomes" id="UP000054771">
    <property type="component" value="Unassembled WGS sequence"/>
</dbReference>
<accession>A0A0U5G484</accession>
<keyword evidence="2" id="KW-1185">Reference proteome</keyword>
<name>A0A0U5G484_ASPCI</name>
<protein>
    <recommendedName>
        <fullName evidence="3">SnoaL-like domain-containing protein</fullName>
    </recommendedName>
</protein>
<dbReference type="OrthoDB" id="3775006at2759"/>
<reference evidence="2" key="1">
    <citation type="journal article" date="2016" name="Genome Announc.">
        <title>Draft genome sequences of fungus Aspergillus calidoustus.</title>
        <authorList>
            <person name="Horn F."/>
            <person name="Linde J."/>
            <person name="Mattern D.J."/>
            <person name="Walther G."/>
            <person name="Guthke R."/>
            <person name="Scherlach K."/>
            <person name="Martin K."/>
            <person name="Brakhage A.A."/>
            <person name="Petzke L."/>
            <person name="Valiante V."/>
        </authorList>
    </citation>
    <scope>NUCLEOTIDE SEQUENCE [LARGE SCALE GENOMIC DNA]</scope>
    <source>
        <strain evidence="2">SF006504</strain>
    </source>
</reference>
<gene>
    <name evidence="1" type="ORF">ASPCAL10037</name>
</gene>
<evidence type="ECO:0008006" key="3">
    <source>
        <dbReference type="Google" id="ProtNLM"/>
    </source>
</evidence>
<dbReference type="OMA" id="ENRYNVH"/>
<proteinExistence type="predicted"/>
<organism evidence="1 2">
    <name type="scientific">Aspergillus calidoustus</name>
    <dbReference type="NCBI Taxonomy" id="454130"/>
    <lineage>
        <taxon>Eukaryota</taxon>
        <taxon>Fungi</taxon>
        <taxon>Dikarya</taxon>
        <taxon>Ascomycota</taxon>
        <taxon>Pezizomycotina</taxon>
        <taxon>Eurotiomycetes</taxon>
        <taxon>Eurotiomycetidae</taxon>
        <taxon>Eurotiales</taxon>
        <taxon>Aspergillaceae</taxon>
        <taxon>Aspergillus</taxon>
        <taxon>Aspergillus subgen. Nidulantes</taxon>
    </lineage>
</organism>
<evidence type="ECO:0000313" key="1">
    <source>
        <dbReference type="EMBL" id="CEL06866.1"/>
    </source>
</evidence>